<evidence type="ECO:0000256" key="1">
    <source>
        <dbReference type="ARBA" id="ARBA00022679"/>
    </source>
</evidence>
<keyword evidence="2" id="KW-0378">Hydrolase</keyword>
<sequence length="136" mass="15812">MSNAQYGDLIFVDHGLYKHFGIYINDDCVIHYDGKIDDKFLRHMCIRQTNMDRFLAGKNSFKIYNDKNSNISSCDVVNRAKSRLGEKNFNLIFNNCEHFGLWCKTGINKSNQVNLILSLLLFVIIGTDYYNKKGRE</sequence>
<dbReference type="PROSITE" id="PS51934">
    <property type="entry name" value="LRAT"/>
    <property type="match status" value="1"/>
</dbReference>
<keyword evidence="4" id="KW-1133">Transmembrane helix</keyword>
<dbReference type="InterPro" id="IPR007053">
    <property type="entry name" value="LRAT_dom"/>
</dbReference>
<keyword evidence="7" id="KW-1185">Reference proteome</keyword>
<evidence type="ECO:0000313" key="7">
    <source>
        <dbReference type="Proteomes" id="UP001400965"/>
    </source>
</evidence>
<keyword evidence="3" id="KW-0443">Lipid metabolism</keyword>
<dbReference type="EMBL" id="BAAACP010000007">
    <property type="protein sequence ID" value="GAA0863597.1"/>
    <property type="molecule type" value="Genomic_DNA"/>
</dbReference>
<reference evidence="6 7" key="1">
    <citation type="journal article" date="2019" name="Int. J. Syst. Evol. Microbiol.">
        <title>The Global Catalogue of Microorganisms (GCM) 10K type strain sequencing project: providing services to taxonomists for standard genome sequencing and annotation.</title>
        <authorList>
            <consortium name="The Broad Institute Genomics Platform"/>
            <consortium name="The Broad Institute Genome Sequencing Center for Infectious Disease"/>
            <person name="Wu L."/>
            <person name="Ma J."/>
        </authorList>
    </citation>
    <scope>NUCLEOTIDE SEQUENCE [LARGE SCALE GENOMIC DNA]</scope>
    <source>
        <strain evidence="6 7">JCM 6486</strain>
    </source>
</reference>
<keyword evidence="1" id="KW-0808">Transferase</keyword>
<dbReference type="PANTHER" id="PTHR13943">
    <property type="entry name" value="HRAS-LIKE SUPPRESSOR - RELATED"/>
    <property type="match status" value="1"/>
</dbReference>
<feature type="domain" description="LRAT" evidence="5">
    <location>
        <begin position="9"/>
        <end position="112"/>
    </location>
</feature>
<evidence type="ECO:0000256" key="4">
    <source>
        <dbReference type="SAM" id="Phobius"/>
    </source>
</evidence>
<keyword evidence="4" id="KW-0472">Membrane</keyword>
<dbReference type="Proteomes" id="UP001400965">
    <property type="component" value="Unassembled WGS sequence"/>
</dbReference>
<dbReference type="SUPFAM" id="SSF54001">
    <property type="entry name" value="Cysteine proteinases"/>
    <property type="match status" value="1"/>
</dbReference>
<dbReference type="Gene3D" id="3.90.1720.10">
    <property type="entry name" value="endopeptidase domain like (from Nostoc punctiforme)"/>
    <property type="match status" value="1"/>
</dbReference>
<dbReference type="RefSeq" id="WP_346044214.1">
    <property type="nucleotide sequence ID" value="NZ_BAAACP010000007.1"/>
</dbReference>
<organism evidence="6 7">
    <name type="scientific">Paraclostridium tenue</name>
    <dbReference type="NCBI Taxonomy" id="1737"/>
    <lineage>
        <taxon>Bacteria</taxon>
        <taxon>Bacillati</taxon>
        <taxon>Bacillota</taxon>
        <taxon>Clostridia</taxon>
        <taxon>Peptostreptococcales</taxon>
        <taxon>Peptostreptococcaceae</taxon>
        <taxon>Paraclostridium</taxon>
    </lineage>
</organism>
<dbReference type="PANTHER" id="PTHR13943:SF77">
    <property type="entry name" value="LRAT DOMAIN-CONTAINING PROTEIN"/>
    <property type="match status" value="1"/>
</dbReference>
<dbReference type="Pfam" id="PF04970">
    <property type="entry name" value="LRAT"/>
    <property type="match status" value="1"/>
</dbReference>
<dbReference type="InterPro" id="IPR038765">
    <property type="entry name" value="Papain-like_cys_pep_sf"/>
</dbReference>
<protein>
    <recommendedName>
        <fullName evidence="5">LRAT domain-containing protein</fullName>
    </recommendedName>
</protein>
<name>A0ABN1M2X1_9FIRM</name>
<accession>A0ABN1M2X1</accession>
<proteinExistence type="predicted"/>
<evidence type="ECO:0000313" key="6">
    <source>
        <dbReference type="EMBL" id="GAA0863597.1"/>
    </source>
</evidence>
<keyword evidence="4" id="KW-0812">Transmembrane</keyword>
<evidence type="ECO:0000259" key="5">
    <source>
        <dbReference type="PROSITE" id="PS51934"/>
    </source>
</evidence>
<evidence type="ECO:0000256" key="2">
    <source>
        <dbReference type="ARBA" id="ARBA00022801"/>
    </source>
</evidence>
<comment type="caution">
    <text evidence="6">The sequence shown here is derived from an EMBL/GenBank/DDBJ whole genome shotgun (WGS) entry which is preliminary data.</text>
</comment>
<feature type="transmembrane region" description="Helical" evidence="4">
    <location>
        <begin position="113"/>
        <end position="130"/>
    </location>
</feature>
<gene>
    <name evidence="6" type="ORF">GCM10008917_13710</name>
</gene>
<dbReference type="InterPro" id="IPR051496">
    <property type="entry name" value="H-rev107_PLA/AT"/>
</dbReference>
<evidence type="ECO:0000256" key="3">
    <source>
        <dbReference type="ARBA" id="ARBA00023098"/>
    </source>
</evidence>